<dbReference type="RefSeq" id="WP_142904701.1">
    <property type="nucleotide sequence ID" value="NZ_ML660093.1"/>
</dbReference>
<name>A0A545TNS8_9GAMM</name>
<organism evidence="2 3">
    <name type="scientific">Exilibacterium tricleocarpae</name>
    <dbReference type="NCBI Taxonomy" id="2591008"/>
    <lineage>
        <taxon>Bacteria</taxon>
        <taxon>Pseudomonadati</taxon>
        <taxon>Pseudomonadota</taxon>
        <taxon>Gammaproteobacteria</taxon>
        <taxon>Cellvibrionales</taxon>
        <taxon>Cellvibrionaceae</taxon>
        <taxon>Exilibacterium</taxon>
    </lineage>
</organism>
<dbReference type="AlphaFoldDB" id="A0A545TNS8"/>
<evidence type="ECO:0000313" key="3">
    <source>
        <dbReference type="Proteomes" id="UP000319732"/>
    </source>
</evidence>
<proteinExistence type="predicted"/>
<accession>A0A545TNS8</accession>
<feature type="transmembrane region" description="Helical" evidence="1">
    <location>
        <begin position="325"/>
        <end position="347"/>
    </location>
</feature>
<protein>
    <submittedName>
        <fullName evidence="2">Uncharacterized protein</fullName>
    </submittedName>
</protein>
<feature type="transmembrane region" description="Helical" evidence="1">
    <location>
        <begin position="286"/>
        <end position="304"/>
    </location>
</feature>
<dbReference type="OrthoDB" id="5411175at2"/>
<keyword evidence="1" id="KW-1133">Transmembrane helix</keyword>
<evidence type="ECO:0000313" key="2">
    <source>
        <dbReference type="EMBL" id="TQV78866.1"/>
    </source>
</evidence>
<dbReference type="Proteomes" id="UP000319732">
    <property type="component" value="Unassembled WGS sequence"/>
</dbReference>
<feature type="transmembrane region" description="Helical" evidence="1">
    <location>
        <begin position="416"/>
        <end position="437"/>
    </location>
</feature>
<dbReference type="EMBL" id="VHSG01000012">
    <property type="protein sequence ID" value="TQV78866.1"/>
    <property type="molecule type" value="Genomic_DNA"/>
</dbReference>
<keyword evidence="1" id="KW-0472">Membrane</keyword>
<feature type="transmembrane region" description="Helical" evidence="1">
    <location>
        <begin position="242"/>
        <end position="266"/>
    </location>
</feature>
<feature type="transmembrane region" description="Helical" evidence="1">
    <location>
        <begin position="12"/>
        <end position="29"/>
    </location>
</feature>
<keyword evidence="1" id="KW-0812">Transmembrane</keyword>
<sequence>METLYIWPNMPALSMTALIVGSMLFLFLARTPIHKALESLTDGSSGGLQEVANWAYGLANKIKERDRKVLLESGVTAHKHKLLDEFQRVDISFSKNLAEYPGLQRRLDDHISKLEADYSECGQAVPEAPGWNDAVASIAQLPGTSGDRVIEKMLTEIHKSAVDGEKRALAELRNTTAQRHKILSGMATTWKLVDKLLKDIGGKIGGVLETSERMDKYMTDFQKINKGNEESIDMLSSRANRMFIATSIVMAAAVAGAFVNFNLIALPMSEMVPAGSRVLGMPVSSFSALIIILLEFVTGIFFWESVRFTHIIPQIGMLPSSRRRWITYLSLLFLLLLAGVEASLGFLREIMAEKDAVIEQQMAGAEIAVTGAAGSVWAKYGQAGLGFALPLILAMTMMALENFIETSQHAASKLMALVVTLFGHICRMLSFVLGYIIKIFMHLYDAYIIVPLQLSNLVTRKAIT</sequence>
<evidence type="ECO:0000256" key="1">
    <source>
        <dbReference type="SAM" id="Phobius"/>
    </source>
</evidence>
<reference evidence="2 3" key="1">
    <citation type="submission" date="2019-06" db="EMBL/GenBank/DDBJ databases">
        <title>Whole genome sequence for Cellvibrionaceae sp. R142.</title>
        <authorList>
            <person name="Wang G."/>
        </authorList>
    </citation>
    <scope>NUCLEOTIDE SEQUENCE [LARGE SCALE GENOMIC DNA]</scope>
    <source>
        <strain evidence="2 3">R142</strain>
    </source>
</reference>
<keyword evidence="3" id="KW-1185">Reference proteome</keyword>
<gene>
    <name evidence="2" type="ORF">FKG94_12670</name>
</gene>
<feature type="transmembrane region" description="Helical" evidence="1">
    <location>
        <begin position="385"/>
        <end position="404"/>
    </location>
</feature>
<comment type="caution">
    <text evidence="2">The sequence shown here is derived from an EMBL/GenBank/DDBJ whole genome shotgun (WGS) entry which is preliminary data.</text>
</comment>